<reference evidence="2" key="1">
    <citation type="submission" date="2023-06" db="EMBL/GenBank/DDBJ databases">
        <authorList>
            <consortium name="Lawrence Berkeley National Laboratory"/>
            <person name="Ahrendt S."/>
            <person name="Sahu N."/>
            <person name="Indic B."/>
            <person name="Wong-Bajracharya J."/>
            <person name="Merenyi Z."/>
            <person name="Ke H.-M."/>
            <person name="Monk M."/>
            <person name="Kocsube S."/>
            <person name="Drula E."/>
            <person name="Lipzen A."/>
            <person name="Balint B."/>
            <person name="Henrissat B."/>
            <person name="Andreopoulos B."/>
            <person name="Martin F.M."/>
            <person name="Harder C.B."/>
            <person name="Rigling D."/>
            <person name="Ford K.L."/>
            <person name="Foster G.D."/>
            <person name="Pangilinan J."/>
            <person name="Papanicolaou A."/>
            <person name="Barry K."/>
            <person name="LaButti K."/>
            <person name="Viragh M."/>
            <person name="Koriabine M."/>
            <person name="Yan M."/>
            <person name="Riley R."/>
            <person name="Champramary S."/>
            <person name="Plett K.L."/>
            <person name="Tsai I.J."/>
            <person name="Slot J."/>
            <person name="Sipos G."/>
            <person name="Plett J."/>
            <person name="Nagy L.G."/>
            <person name="Grigoriev I.V."/>
        </authorList>
    </citation>
    <scope>NUCLEOTIDE SEQUENCE</scope>
    <source>
        <strain evidence="2">CCBAS 213</strain>
    </source>
</reference>
<proteinExistence type="predicted"/>
<name>A0AA39NF49_ARMTA</name>
<feature type="transmembrane region" description="Helical" evidence="1">
    <location>
        <begin position="43"/>
        <end position="65"/>
    </location>
</feature>
<protein>
    <submittedName>
        <fullName evidence="2">Uncharacterized protein</fullName>
    </submittedName>
</protein>
<evidence type="ECO:0000313" key="2">
    <source>
        <dbReference type="EMBL" id="KAK0464492.1"/>
    </source>
</evidence>
<dbReference type="AlphaFoldDB" id="A0AA39NF49"/>
<dbReference type="EMBL" id="JAUEPS010000006">
    <property type="protein sequence ID" value="KAK0464492.1"/>
    <property type="molecule type" value="Genomic_DNA"/>
</dbReference>
<dbReference type="Proteomes" id="UP001175211">
    <property type="component" value="Unassembled WGS sequence"/>
</dbReference>
<gene>
    <name evidence="2" type="ORF">EV420DRAFT_1516633</name>
</gene>
<dbReference type="RefSeq" id="XP_060335613.1">
    <property type="nucleotide sequence ID" value="XM_060471956.1"/>
</dbReference>
<dbReference type="GeneID" id="85355504"/>
<accession>A0AA39NF49</accession>
<keyword evidence="1" id="KW-0812">Transmembrane</keyword>
<evidence type="ECO:0000313" key="3">
    <source>
        <dbReference type="Proteomes" id="UP001175211"/>
    </source>
</evidence>
<comment type="caution">
    <text evidence="2">The sequence shown here is derived from an EMBL/GenBank/DDBJ whole genome shotgun (WGS) entry which is preliminary data.</text>
</comment>
<organism evidence="2 3">
    <name type="scientific">Armillaria tabescens</name>
    <name type="common">Ringless honey mushroom</name>
    <name type="synonym">Agaricus tabescens</name>
    <dbReference type="NCBI Taxonomy" id="1929756"/>
    <lineage>
        <taxon>Eukaryota</taxon>
        <taxon>Fungi</taxon>
        <taxon>Dikarya</taxon>
        <taxon>Basidiomycota</taxon>
        <taxon>Agaricomycotina</taxon>
        <taxon>Agaricomycetes</taxon>
        <taxon>Agaricomycetidae</taxon>
        <taxon>Agaricales</taxon>
        <taxon>Marasmiineae</taxon>
        <taxon>Physalacriaceae</taxon>
        <taxon>Desarmillaria</taxon>
    </lineage>
</organism>
<sequence>MTIFSPCLAQVLPAKLLDNEVFLSGKTDQCLILLALFNLELTLAMMFQFLAFFIATLYAFAVLSLPITAEAARLPAVYRSEQRDRPAISRRDVYSPKITNPTACTTWFNGSRVSVTWDTSKPPQNITNEEGKIMTDEHLNMSNPLAEGFDIMAGTISFLVPDVTPGHGYIVVLLNSQISAQAEASDVLEEATCAVGI</sequence>
<keyword evidence="1" id="KW-1133">Transmembrane helix</keyword>
<evidence type="ECO:0000256" key="1">
    <source>
        <dbReference type="SAM" id="Phobius"/>
    </source>
</evidence>
<keyword evidence="1" id="KW-0472">Membrane</keyword>
<keyword evidence="3" id="KW-1185">Reference proteome</keyword>